<reference evidence="16 17" key="1">
    <citation type="submission" date="2023-03" db="EMBL/GenBank/DDBJ databases">
        <title>High-quality genome of Scylla paramamosain provides insights in environmental adaptation.</title>
        <authorList>
            <person name="Zhang L."/>
        </authorList>
    </citation>
    <scope>NUCLEOTIDE SEQUENCE [LARGE SCALE GENOMIC DNA]</scope>
    <source>
        <strain evidence="16">LZ_2023a</strain>
        <tissue evidence="16">Muscle</tissue>
    </source>
</reference>
<keyword evidence="8 12" id="KW-1133">Transmembrane helix</keyword>
<keyword evidence="6 12" id="KW-0812">Transmembrane</keyword>
<dbReference type="GO" id="GO:0032580">
    <property type="term" value="C:Golgi cisterna membrane"/>
    <property type="evidence" value="ECO:0007669"/>
    <property type="project" value="UniProtKB-SubCell"/>
</dbReference>
<accession>A0AAW0UF55</accession>
<name>A0AAW0UF55_SCYPA</name>
<gene>
    <name evidence="16" type="ORF">O3P69_004074</name>
</gene>
<evidence type="ECO:0000256" key="1">
    <source>
        <dbReference type="ARBA" id="ARBA00004447"/>
    </source>
</evidence>
<dbReference type="EC" id="2.4.1.-" evidence="12"/>
<comment type="similarity">
    <text evidence="3 12">Belongs to the glycosyltransferase 10 family.</text>
</comment>
<evidence type="ECO:0000256" key="5">
    <source>
        <dbReference type="ARBA" id="ARBA00022679"/>
    </source>
</evidence>
<keyword evidence="17" id="KW-1185">Reference proteome</keyword>
<feature type="region of interest" description="Disordered" evidence="13">
    <location>
        <begin position="88"/>
        <end position="140"/>
    </location>
</feature>
<comment type="subcellular location">
    <subcellularLocation>
        <location evidence="1 12">Golgi apparatus</location>
        <location evidence="1 12">Golgi stack membrane</location>
        <topology evidence="1 12">Single-pass type II membrane protein</topology>
    </subcellularLocation>
</comment>
<feature type="domain" description="Fucosyltransferase C-terminal" evidence="14">
    <location>
        <begin position="379"/>
        <end position="541"/>
    </location>
</feature>
<dbReference type="AlphaFoldDB" id="A0AAW0UF55"/>
<keyword evidence="7" id="KW-0735">Signal-anchor</keyword>
<evidence type="ECO:0000256" key="7">
    <source>
        <dbReference type="ARBA" id="ARBA00022968"/>
    </source>
</evidence>
<feature type="compositionally biased region" description="Polar residues" evidence="13">
    <location>
        <begin position="88"/>
        <end position="109"/>
    </location>
</feature>
<keyword evidence="10 12" id="KW-0472">Membrane</keyword>
<evidence type="ECO:0000313" key="17">
    <source>
        <dbReference type="Proteomes" id="UP001487740"/>
    </source>
</evidence>
<evidence type="ECO:0000256" key="9">
    <source>
        <dbReference type="ARBA" id="ARBA00023034"/>
    </source>
</evidence>
<dbReference type="Pfam" id="PF17039">
    <property type="entry name" value="Glyco_tran_10_N"/>
    <property type="match status" value="1"/>
</dbReference>
<evidence type="ECO:0000256" key="11">
    <source>
        <dbReference type="ARBA" id="ARBA00023180"/>
    </source>
</evidence>
<dbReference type="Proteomes" id="UP001487740">
    <property type="component" value="Unassembled WGS sequence"/>
</dbReference>
<feature type="transmembrane region" description="Helical" evidence="12">
    <location>
        <begin position="7"/>
        <end position="31"/>
    </location>
</feature>
<dbReference type="InterPro" id="IPR031481">
    <property type="entry name" value="Glyco_tran_10_N"/>
</dbReference>
<keyword evidence="11" id="KW-0325">Glycoprotein</keyword>
<dbReference type="InterPro" id="IPR055270">
    <property type="entry name" value="Glyco_tran_10_C"/>
</dbReference>
<evidence type="ECO:0000256" key="13">
    <source>
        <dbReference type="SAM" id="MobiDB-lite"/>
    </source>
</evidence>
<dbReference type="InterPro" id="IPR038577">
    <property type="entry name" value="GT10-like_C_sf"/>
</dbReference>
<evidence type="ECO:0000256" key="10">
    <source>
        <dbReference type="ARBA" id="ARBA00023136"/>
    </source>
</evidence>
<comment type="pathway">
    <text evidence="2">Protein modification; protein glycosylation.</text>
</comment>
<evidence type="ECO:0000256" key="3">
    <source>
        <dbReference type="ARBA" id="ARBA00008919"/>
    </source>
</evidence>
<dbReference type="InterPro" id="IPR001503">
    <property type="entry name" value="Glyco_trans_10"/>
</dbReference>
<dbReference type="Pfam" id="PF00852">
    <property type="entry name" value="Glyco_transf_10"/>
    <property type="match status" value="1"/>
</dbReference>
<evidence type="ECO:0000256" key="12">
    <source>
        <dbReference type="RuleBase" id="RU003832"/>
    </source>
</evidence>
<evidence type="ECO:0000256" key="6">
    <source>
        <dbReference type="ARBA" id="ARBA00022692"/>
    </source>
</evidence>
<evidence type="ECO:0000313" key="16">
    <source>
        <dbReference type="EMBL" id="KAK8398710.1"/>
    </source>
</evidence>
<dbReference type="GO" id="GO:0008417">
    <property type="term" value="F:fucosyltransferase activity"/>
    <property type="evidence" value="ECO:0007669"/>
    <property type="project" value="InterPro"/>
</dbReference>
<proteinExistence type="inferred from homology"/>
<evidence type="ECO:0000259" key="14">
    <source>
        <dbReference type="Pfam" id="PF00852"/>
    </source>
</evidence>
<dbReference type="EMBL" id="JARAKH010000012">
    <property type="protein sequence ID" value="KAK8398710.1"/>
    <property type="molecule type" value="Genomic_DNA"/>
</dbReference>
<feature type="domain" description="Fucosyltransferase N-terminal" evidence="15">
    <location>
        <begin position="153"/>
        <end position="262"/>
    </location>
</feature>
<evidence type="ECO:0000256" key="2">
    <source>
        <dbReference type="ARBA" id="ARBA00004922"/>
    </source>
</evidence>
<dbReference type="Gene3D" id="3.40.50.11660">
    <property type="entry name" value="Glycosyl transferase family 10, C-terminal domain"/>
    <property type="match status" value="1"/>
</dbReference>
<dbReference type="PANTHER" id="PTHR48438:SF1">
    <property type="entry name" value="ALPHA-(1,3)-FUCOSYLTRANSFERASE C-RELATED"/>
    <property type="match status" value="1"/>
</dbReference>
<keyword evidence="5 12" id="KW-0808">Transferase</keyword>
<evidence type="ECO:0000256" key="8">
    <source>
        <dbReference type="ARBA" id="ARBA00022989"/>
    </source>
</evidence>
<evidence type="ECO:0000256" key="4">
    <source>
        <dbReference type="ARBA" id="ARBA00022676"/>
    </source>
</evidence>
<comment type="caution">
    <text evidence="16">The sequence shown here is derived from an EMBL/GenBank/DDBJ whole genome shotgun (WGS) entry which is preliminary data.</text>
</comment>
<feature type="compositionally biased region" description="Low complexity" evidence="13">
    <location>
        <begin position="110"/>
        <end position="120"/>
    </location>
</feature>
<protein>
    <recommendedName>
        <fullName evidence="12">Fucosyltransferase</fullName>
        <ecNumber evidence="12">2.4.1.-</ecNumber>
    </recommendedName>
</protein>
<sequence>MRWWRPVPVSVLVVVLLVLIFISWGLFLFFYENWTASFFSLTRILSAADTDVHPSDTHPHAFNIHPHITNILSHTINITATDIAPRNNQANTADIPTNSTNTQAYGSPNTTTTTTTTTTTFPSSRVPQGAPSDAASDEECAEQYQGEGPMRRVVLWTPFWHSWDGWKGMIRDHGALREGRCATWRCEFLWGPNVTTAQVQEADAVMFFSLDVLMRPLPPRLPHALWIWLELEAPIISQMATPLWNQLESVGVFFNLTMSYHHLNPITALAGELVPLSTPQHCPISSTFYLDTSSPTYTSYSHHMHKFSHWLRENGVAVDGRLRDERDRRHGGLIHQPDDNTTLTEPLPEDYNEEGQGNETSLMEDNDFTLTAEEIALATRPRVAAWMASHCHTDSRREDLVTALQGFIAITTVGKCGELKCGENHMDDYCFRWLSASHLFYLSFENALCDDYHTEKLWIPLKYGMVPVVYGGPSYRHTLPFNSYIDVLKFPSAAALANHLLYLATHPAAYLRHLQWRRYWRVRRVLPWCDLCATLHRQTDPVRTTLTQWWTNTATCYEPPPWKQY</sequence>
<dbReference type="PANTHER" id="PTHR48438">
    <property type="entry name" value="ALPHA-(1,3)-FUCOSYLTRANSFERASE C-RELATED"/>
    <property type="match status" value="1"/>
</dbReference>
<organism evidence="16 17">
    <name type="scientific">Scylla paramamosain</name>
    <name type="common">Mud crab</name>
    <dbReference type="NCBI Taxonomy" id="85552"/>
    <lineage>
        <taxon>Eukaryota</taxon>
        <taxon>Metazoa</taxon>
        <taxon>Ecdysozoa</taxon>
        <taxon>Arthropoda</taxon>
        <taxon>Crustacea</taxon>
        <taxon>Multicrustacea</taxon>
        <taxon>Malacostraca</taxon>
        <taxon>Eumalacostraca</taxon>
        <taxon>Eucarida</taxon>
        <taxon>Decapoda</taxon>
        <taxon>Pleocyemata</taxon>
        <taxon>Brachyura</taxon>
        <taxon>Eubrachyura</taxon>
        <taxon>Portunoidea</taxon>
        <taxon>Portunidae</taxon>
        <taxon>Portuninae</taxon>
        <taxon>Scylla</taxon>
    </lineage>
</organism>
<dbReference type="SUPFAM" id="SSF53756">
    <property type="entry name" value="UDP-Glycosyltransferase/glycogen phosphorylase"/>
    <property type="match status" value="2"/>
</dbReference>
<evidence type="ECO:0000259" key="15">
    <source>
        <dbReference type="Pfam" id="PF17039"/>
    </source>
</evidence>
<keyword evidence="9 12" id="KW-0333">Golgi apparatus</keyword>
<keyword evidence="4 12" id="KW-0328">Glycosyltransferase</keyword>